<dbReference type="InterPro" id="IPR001986">
    <property type="entry name" value="Enolpyruvate_Tfrase_dom"/>
</dbReference>
<feature type="binding site" evidence="12">
    <location>
        <begin position="22"/>
        <end position="23"/>
    </location>
    <ligand>
        <name>phosphoenolpyruvate</name>
        <dbReference type="ChEBI" id="CHEBI:58702"/>
    </ligand>
</feature>
<organism evidence="14 15">
    <name type="scientific">Paeniclostridium hominis</name>
    <dbReference type="NCBI Taxonomy" id="2764329"/>
    <lineage>
        <taxon>Bacteria</taxon>
        <taxon>Bacillati</taxon>
        <taxon>Bacillota</taxon>
        <taxon>Clostridia</taxon>
        <taxon>Peptostreptococcales</taxon>
        <taxon>Peptostreptococcaceae</taxon>
        <taxon>Paeniclostridium</taxon>
    </lineage>
</organism>
<dbReference type="InterPro" id="IPR005750">
    <property type="entry name" value="UDP_GlcNAc_COvinyl_MurA"/>
</dbReference>
<feature type="binding site" evidence="12">
    <location>
        <position position="92"/>
    </location>
    <ligand>
        <name>UDP-N-acetyl-alpha-D-glucosamine</name>
        <dbReference type="ChEBI" id="CHEBI:57705"/>
    </ligand>
</feature>
<dbReference type="PANTHER" id="PTHR43783">
    <property type="entry name" value="UDP-N-ACETYLGLUCOSAMINE 1-CARBOXYVINYLTRANSFERASE"/>
    <property type="match status" value="1"/>
</dbReference>
<comment type="subcellular location">
    <subcellularLocation>
        <location evidence="1 12">Cytoplasm</location>
    </subcellularLocation>
</comment>
<dbReference type="HAMAP" id="MF_00111">
    <property type="entry name" value="MurA"/>
    <property type="match status" value="1"/>
</dbReference>
<feature type="active site" description="Proton donor" evidence="12">
    <location>
        <position position="116"/>
    </location>
</feature>
<keyword evidence="4 12" id="KW-0132">Cell division</keyword>
<keyword evidence="8 12" id="KW-0131">Cell cycle</keyword>
<keyword evidence="3 12" id="KW-0963">Cytoplasm</keyword>
<evidence type="ECO:0000313" key="15">
    <source>
        <dbReference type="Proteomes" id="UP000611796"/>
    </source>
</evidence>
<protein>
    <recommendedName>
        <fullName evidence="12">UDP-N-acetylglucosamine 1-carboxyvinyltransferase</fullName>
        <ecNumber evidence="12">2.5.1.7</ecNumber>
    </recommendedName>
    <alternativeName>
        <fullName evidence="12">Enoylpyruvate transferase</fullName>
    </alternativeName>
    <alternativeName>
        <fullName evidence="12">UDP-N-acetylglucosamine enolpyruvyl transferase</fullName>
        <shortName evidence="12">EPT</shortName>
    </alternativeName>
</protein>
<dbReference type="CDD" id="cd01555">
    <property type="entry name" value="UdpNAET"/>
    <property type="match status" value="1"/>
</dbReference>
<evidence type="ECO:0000259" key="13">
    <source>
        <dbReference type="Pfam" id="PF00275"/>
    </source>
</evidence>
<keyword evidence="5 12" id="KW-0808">Transferase</keyword>
<dbReference type="Pfam" id="PF00275">
    <property type="entry name" value="EPSP_synthase"/>
    <property type="match status" value="1"/>
</dbReference>
<evidence type="ECO:0000256" key="2">
    <source>
        <dbReference type="ARBA" id="ARBA00004752"/>
    </source>
</evidence>
<feature type="binding site" evidence="12">
    <location>
        <position position="327"/>
    </location>
    <ligand>
        <name>UDP-N-acetyl-alpha-D-glucosamine</name>
        <dbReference type="ChEBI" id="CHEBI:57705"/>
    </ligand>
</feature>
<comment type="caution">
    <text evidence="14">The sequence shown here is derived from an EMBL/GenBank/DDBJ whole genome shotgun (WGS) entry which is preliminary data.</text>
</comment>
<evidence type="ECO:0000256" key="12">
    <source>
        <dbReference type="HAMAP-Rule" id="MF_00111"/>
    </source>
</evidence>
<accession>A0ABR7K4J9</accession>
<dbReference type="InterPro" id="IPR013792">
    <property type="entry name" value="RNA3'P_cycl/enolpyr_Trfase_a/b"/>
</dbReference>
<dbReference type="InterPro" id="IPR050068">
    <property type="entry name" value="MurA_subfamily"/>
</dbReference>
<name>A0ABR7K4J9_9FIRM</name>
<evidence type="ECO:0000313" key="14">
    <source>
        <dbReference type="EMBL" id="MBC6004019.1"/>
    </source>
</evidence>
<evidence type="ECO:0000256" key="3">
    <source>
        <dbReference type="ARBA" id="ARBA00022490"/>
    </source>
</evidence>
<dbReference type="Proteomes" id="UP000611796">
    <property type="component" value="Unassembled WGS sequence"/>
</dbReference>
<keyword evidence="15" id="KW-1185">Reference proteome</keyword>
<reference evidence="14 15" key="1">
    <citation type="submission" date="2020-08" db="EMBL/GenBank/DDBJ databases">
        <authorList>
            <person name="Liu C."/>
            <person name="Sun Q."/>
        </authorList>
    </citation>
    <scope>NUCLEOTIDE SEQUENCE [LARGE SCALE GENOMIC DNA]</scope>
    <source>
        <strain evidence="14 15">NSJ-45</strain>
    </source>
</reference>
<dbReference type="EC" id="2.5.1.7" evidence="12"/>
<evidence type="ECO:0000256" key="8">
    <source>
        <dbReference type="ARBA" id="ARBA00023306"/>
    </source>
</evidence>
<gene>
    <name evidence="12 14" type="primary">murA</name>
    <name evidence="14" type="ORF">H8891_09390</name>
</gene>
<keyword evidence="12" id="KW-0670">Pyruvate</keyword>
<evidence type="ECO:0000256" key="7">
    <source>
        <dbReference type="ARBA" id="ARBA00022984"/>
    </source>
</evidence>
<feature type="domain" description="Enolpyruvate transferase" evidence="13">
    <location>
        <begin position="7"/>
        <end position="404"/>
    </location>
</feature>
<dbReference type="Gene3D" id="3.65.10.10">
    <property type="entry name" value="Enolpyruvate transferase domain"/>
    <property type="match status" value="2"/>
</dbReference>
<dbReference type="NCBIfam" id="NF006873">
    <property type="entry name" value="PRK09369.1"/>
    <property type="match status" value="1"/>
</dbReference>
<comment type="function">
    <text evidence="12">Cell wall formation. Adds enolpyruvyl to UDP-N-acetylglucosamine.</text>
</comment>
<evidence type="ECO:0000256" key="4">
    <source>
        <dbReference type="ARBA" id="ARBA00022618"/>
    </source>
</evidence>
<dbReference type="RefSeq" id="WP_187006234.1">
    <property type="nucleotide sequence ID" value="NZ_JACRWD010000002.1"/>
</dbReference>
<dbReference type="NCBIfam" id="TIGR01072">
    <property type="entry name" value="murA"/>
    <property type="match status" value="1"/>
</dbReference>
<evidence type="ECO:0000256" key="10">
    <source>
        <dbReference type="ARBA" id="ARBA00038367"/>
    </source>
</evidence>
<comment type="catalytic activity">
    <reaction evidence="11 12">
        <text>phosphoenolpyruvate + UDP-N-acetyl-alpha-D-glucosamine = UDP-N-acetyl-3-O-(1-carboxyvinyl)-alpha-D-glucosamine + phosphate</text>
        <dbReference type="Rhea" id="RHEA:18681"/>
        <dbReference type="ChEBI" id="CHEBI:43474"/>
        <dbReference type="ChEBI" id="CHEBI:57705"/>
        <dbReference type="ChEBI" id="CHEBI:58702"/>
        <dbReference type="ChEBI" id="CHEBI:68483"/>
        <dbReference type="EC" id="2.5.1.7"/>
    </reaction>
</comment>
<proteinExistence type="inferred from homology"/>
<dbReference type="SUPFAM" id="SSF55205">
    <property type="entry name" value="EPT/RTPC-like"/>
    <property type="match status" value="1"/>
</dbReference>
<feature type="binding site" evidence="12">
    <location>
        <position position="305"/>
    </location>
    <ligand>
        <name>UDP-N-acetyl-alpha-D-glucosamine</name>
        <dbReference type="ChEBI" id="CHEBI:57705"/>
    </ligand>
</feature>
<dbReference type="PANTHER" id="PTHR43783:SF1">
    <property type="entry name" value="UDP-N-ACETYLGLUCOSAMINE 1-CARBOXYVINYLTRANSFERASE"/>
    <property type="match status" value="1"/>
</dbReference>
<dbReference type="GO" id="GO:0008760">
    <property type="term" value="F:UDP-N-acetylglucosamine 1-carboxyvinyltransferase activity"/>
    <property type="evidence" value="ECO:0007669"/>
    <property type="project" value="UniProtKB-EC"/>
</dbReference>
<keyword evidence="9 12" id="KW-0961">Cell wall biogenesis/degradation</keyword>
<comment type="caution">
    <text evidence="12">Lacks conserved residue(s) required for the propagation of feature annotation.</text>
</comment>
<dbReference type="InterPro" id="IPR036968">
    <property type="entry name" value="Enolpyruvate_Tfrase_sf"/>
</dbReference>
<evidence type="ECO:0000256" key="6">
    <source>
        <dbReference type="ARBA" id="ARBA00022960"/>
    </source>
</evidence>
<keyword evidence="6 12" id="KW-0133">Cell shape</keyword>
<comment type="pathway">
    <text evidence="2 12">Cell wall biogenesis; peptidoglycan biosynthesis.</text>
</comment>
<evidence type="ECO:0000256" key="1">
    <source>
        <dbReference type="ARBA" id="ARBA00004496"/>
    </source>
</evidence>
<comment type="similarity">
    <text evidence="10 12">Belongs to the EPSP synthase family. MurA subfamily.</text>
</comment>
<evidence type="ECO:0000256" key="5">
    <source>
        <dbReference type="ARBA" id="ARBA00022679"/>
    </source>
</evidence>
<sequence>MSKYIINGGNKVEGRLSIRGAKNSVLPIMAAAILNESKSIINNIPNISDVHVMIDILKSIGCKAKYEDSTLYLDSSNIDITSVKEEYMKMLRSSIIVMGAMIGRFNDISISYPGGCSIGARPIDLHLDALKTLGVKITEENGYIYCHRDNLIGSTINLQFPSVGATENAILAAVKAKGTTIINNAAKEPEIEDLQEFLNSMGAKVNGAGTSCIQIEGVDKLHSVNHTIIPDRIAIGTYMIASAITGGNLEVDKVIKAHMDPIVKKLEEAGCIIEYKNKGLIMSPPKKIIPIDIVKTSPHPGFPTDMQSQLMTLLCLGKGTSVFHETIFENRFMHCDELIKMGANIINITENICMVKGVDVLTGEKVKAMDLRGGAALVLAGLVAEGTTEVSSINYIERGYEDFEFILRNLGADIEKI</sequence>
<dbReference type="EMBL" id="JACRWD010000002">
    <property type="protein sequence ID" value="MBC6004019.1"/>
    <property type="molecule type" value="Genomic_DNA"/>
</dbReference>
<feature type="binding site" evidence="12">
    <location>
        <begin position="121"/>
        <end position="125"/>
    </location>
    <ligand>
        <name>UDP-N-acetyl-alpha-D-glucosamine</name>
        <dbReference type="ChEBI" id="CHEBI:57705"/>
    </ligand>
</feature>
<evidence type="ECO:0000256" key="11">
    <source>
        <dbReference type="ARBA" id="ARBA00047527"/>
    </source>
</evidence>
<evidence type="ECO:0000256" key="9">
    <source>
        <dbReference type="ARBA" id="ARBA00023316"/>
    </source>
</evidence>
<feature type="modified residue" description="2-(S-cysteinyl)pyruvic acid O-phosphothioketal" evidence="12">
    <location>
        <position position="116"/>
    </location>
</feature>
<keyword evidence="7 12" id="KW-0573">Peptidoglycan synthesis</keyword>